<protein>
    <submittedName>
        <fullName evidence="1">Uncharacterized protein</fullName>
    </submittedName>
</protein>
<dbReference type="PANTHER" id="PTHR31986:SF7">
    <property type="entry name" value="REGULATOR OF DRUG SENSITIVITY 2"/>
    <property type="match status" value="1"/>
</dbReference>
<proteinExistence type="predicted"/>
<feature type="non-terminal residue" evidence="1">
    <location>
        <position position="1"/>
    </location>
</feature>
<dbReference type="Proteomes" id="UP000054485">
    <property type="component" value="Unassembled WGS sequence"/>
</dbReference>
<evidence type="ECO:0000313" key="1">
    <source>
        <dbReference type="EMBL" id="KIK42603.1"/>
    </source>
</evidence>
<dbReference type="STRING" id="930992.A0A0D0BHE4"/>
<reference evidence="2" key="2">
    <citation type="submission" date="2015-01" db="EMBL/GenBank/DDBJ databases">
        <title>Evolutionary Origins and Diversification of the Mycorrhizal Mutualists.</title>
        <authorList>
            <consortium name="DOE Joint Genome Institute"/>
            <consortium name="Mycorrhizal Genomics Consortium"/>
            <person name="Kohler A."/>
            <person name="Kuo A."/>
            <person name="Nagy L.G."/>
            <person name="Floudas D."/>
            <person name="Copeland A."/>
            <person name="Barry K.W."/>
            <person name="Cichocki N."/>
            <person name="Veneault-Fourrey C."/>
            <person name="LaButti K."/>
            <person name="Lindquist E.A."/>
            <person name="Lipzen A."/>
            <person name="Lundell T."/>
            <person name="Morin E."/>
            <person name="Murat C."/>
            <person name="Riley R."/>
            <person name="Ohm R."/>
            <person name="Sun H."/>
            <person name="Tunlid A."/>
            <person name="Henrissat B."/>
            <person name="Grigoriev I.V."/>
            <person name="Hibbett D.S."/>
            <person name="Martin F."/>
        </authorList>
    </citation>
    <scope>NUCLEOTIDE SEQUENCE [LARGE SCALE GENOMIC DNA]</scope>
    <source>
        <strain evidence="2">UH-Slu-Lm8-n1</strain>
    </source>
</reference>
<dbReference type="InterPro" id="IPR053045">
    <property type="entry name" value="Zinc_cluster_trans_reg"/>
</dbReference>
<gene>
    <name evidence="1" type="ORF">CY34DRAFT_83246</name>
</gene>
<reference evidence="1 2" key="1">
    <citation type="submission" date="2014-04" db="EMBL/GenBank/DDBJ databases">
        <authorList>
            <consortium name="DOE Joint Genome Institute"/>
            <person name="Kuo A."/>
            <person name="Ruytinx J."/>
            <person name="Rineau F."/>
            <person name="Colpaert J."/>
            <person name="Kohler A."/>
            <person name="Nagy L.G."/>
            <person name="Floudas D."/>
            <person name="Copeland A."/>
            <person name="Barry K.W."/>
            <person name="Cichocki N."/>
            <person name="Veneault-Fourrey C."/>
            <person name="LaButti K."/>
            <person name="Lindquist E.A."/>
            <person name="Lipzen A."/>
            <person name="Lundell T."/>
            <person name="Morin E."/>
            <person name="Murat C."/>
            <person name="Sun H."/>
            <person name="Tunlid A."/>
            <person name="Henrissat B."/>
            <person name="Grigoriev I.V."/>
            <person name="Hibbett D.S."/>
            <person name="Martin F."/>
            <person name="Nordberg H.P."/>
            <person name="Cantor M.N."/>
            <person name="Hua S.X."/>
        </authorList>
    </citation>
    <scope>NUCLEOTIDE SEQUENCE [LARGE SCALE GENOMIC DNA]</scope>
    <source>
        <strain evidence="1 2">UH-Slu-Lm8-n1</strain>
    </source>
</reference>
<dbReference type="OrthoDB" id="65716at2759"/>
<dbReference type="HOGENOM" id="CLU_2747186_0_0_1"/>
<sequence length="71" mass="8055">KYSHAAFDSSQTAALTSCVLRYKPLVNMQPQTPKKEDIPCGEGFINRYFSLTIRRDNWGIPSMIVGNFIKC</sequence>
<keyword evidence="2" id="KW-1185">Reference proteome</keyword>
<dbReference type="EMBL" id="KN835234">
    <property type="protein sequence ID" value="KIK42603.1"/>
    <property type="molecule type" value="Genomic_DNA"/>
</dbReference>
<dbReference type="GO" id="GO:0000977">
    <property type="term" value="F:RNA polymerase II transcription regulatory region sequence-specific DNA binding"/>
    <property type="evidence" value="ECO:0007669"/>
    <property type="project" value="TreeGrafter"/>
</dbReference>
<organism evidence="1 2">
    <name type="scientific">Suillus luteus UH-Slu-Lm8-n1</name>
    <dbReference type="NCBI Taxonomy" id="930992"/>
    <lineage>
        <taxon>Eukaryota</taxon>
        <taxon>Fungi</taxon>
        <taxon>Dikarya</taxon>
        <taxon>Basidiomycota</taxon>
        <taxon>Agaricomycotina</taxon>
        <taxon>Agaricomycetes</taxon>
        <taxon>Agaricomycetidae</taxon>
        <taxon>Boletales</taxon>
        <taxon>Suillineae</taxon>
        <taxon>Suillaceae</taxon>
        <taxon>Suillus</taxon>
    </lineage>
</organism>
<name>A0A0D0BHE4_9AGAM</name>
<evidence type="ECO:0000313" key="2">
    <source>
        <dbReference type="Proteomes" id="UP000054485"/>
    </source>
</evidence>
<dbReference type="GO" id="GO:0005634">
    <property type="term" value="C:nucleus"/>
    <property type="evidence" value="ECO:0007669"/>
    <property type="project" value="TreeGrafter"/>
</dbReference>
<dbReference type="AlphaFoldDB" id="A0A0D0BHE4"/>
<accession>A0A0D0BHE4</accession>
<dbReference type="InParanoid" id="A0A0D0BHE4"/>
<dbReference type="PANTHER" id="PTHR31986">
    <property type="entry name" value="REGULATOR OF DRUG SENSITIVITY 2"/>
    <property type="match status" value="1"/>
</dbReference>